<keyword evidence="2" id="KW-0479">Metal-binding</keyword>
<evidence type="ECO:0000256" key="6">
    <source>
        <dbReference type="PROSITE-ProRule" id="PRU00024"/>
    </source>
</evidence>
<keyword evidence="1" id="KW-0399">Innate immunity</keyword>
<keyword evidence="4" id="KW-0862">Zinc</keyword>
<keyword evidence="13" id="KW-1185">Reference proteome</keyword>
<dbReference type="PRINTS" id="PR01407">
    <property type="entry name" value="BUTYPHLNCDUF"/>
</dbReference>
<dbReference type="InterPro" id="IPR051051">
    <property type="entry name" value="E3_ubiq-ligase_TRIM/RNF"/>
</dbReference>
<keyword evidence="7" id="KW-0175">Coiled coil</keyword>
<dbReference type="InterPro" id="IPR001870">
    <property type="entry name" value="B30.2/SPRY"/>
</dbReference>
<sequence>MASAWPEDDSFACSVCLDTLKDPTTLPCGHSYCLVCIQRHWDKGSAKGQYSCPQCRHVFNPRPSLAKSTVLADAVEKLRTNSLKKSASTAASSAPPSMPIYLEVLPHIGPRKGSVYPQLPSVEPRACPQHNQPLNLFCHEDKECVCEVCSQHGHRGHRVVIAQQERKARQTELVQMQAEIQRRIYETERKLRELPHAAQQHRAQVQAMEKESSDLFSELGKSLALTGTQVVGLLGSHETVLGSDVEGQIQGLQQEMAQLQRKSEEVSGLADIQDNVCFLKNFFLAEPLDQKSTTGESNVIQEEAMVASIRSTMKELQESIQDLCKASVAKIAKLVNLEVVGSTPNGVSADKDATLPEYCDQASGQSTVNEALMRTLSLPPPRPQAAEPSGPRGTMSLRDPVVHFSAFCHSPNIRPYEASAPPPPLPPPRPQASGTSTVGLVNPEPQTREEMLKSYNISIGVAQKEMERKSSDDKSRFGHNDLSWSLYWSGTGFTFWHDGQQKLLGSPKARRIGIYLDQQVGILSFHSISNNRATLIHRHQTQFTGPVYPGFRLGAAVGEKLTICQLD</sequence>
<dbReference type="PANTHER" id="PTHR25465:SF14">
    <property type="entry name" value="E3 UBIQUITIN-PROTEIN LIGASE TRIM65"/>
    <property type="match status" value="1"/>
</dbReference>
<feature type="domain" description="RING-type" evidence="9">
    <location>
        <begin position="13"/>
        <end position="56"/>
    </location>
</feature>
<dbReference type="CDD" id="cd19769">
    <property type="entry name" value="Bbox2_TRIM16-like"/>
    <property type="match status" value="1"/>
</dbReference>
<dbReference type="GO" id="GO:0045087">
    <property type="term" value="P:innate immune response"/>
    <property type="evidence" value="ECO:0007669"/>
    <property type="project" value="UniProtKB-KW"/>
</dbReference>
<dbReference type="Gene3D" id="3.30.40.10">
    <property type="entry name" value="Zinc/RING finger domain, C3HC4 (zinc finger)"/>
    <property type="match status" value="1"/>
</dbReference>
<evidence type="ECO:0000256" key="1">
    <source>
        <dbReference type="ARBA" id="ARBA00022588"/>
    </source>
</evidence>
<feature type="coiled-coil region" evidence="7">
    <location>
        <begin position="242"/>
        <end position="269"/>
    </location>
</feature>
<feature type="compositionally biased region" description="Pro residues" evidence="8">
    <location>
        <begin position="420"/>
        <end position="430"/>
    </location>
</feature>
<evidence type="ECO:0000313" key="13">
    <source>
        <dbReference type="Proteomes" id="UP000677803"/>
    </source>
</evidence>
<dbReference type="InterPro" id="IPR017907">
    <property type="entry name" value="Znf_RING_CS"/>
</dbReference>
<name>A0A8S4BIH0_9TELE</name>
<dbReference type="InterPro" id="IPR001841">
    <property type="entry name" value="Znf_RING"/>
</dbReference>
<dbReference type="PROSITE" id="PS50119">
    <property type="entry name" value="ZF_BBOX"/>
    <property type="match status" value="1"/>
</dbReference>
<evidence type="ECO:0000259" key="11">
    <source>
        <dbReference type="PROSITE" id="PS50188"/>
    </source>
</evidence>
<evidence type="ECO:0000256" key="8">
    <source>
        <dbReference type="SAM" id="MobiDB-lite"/>
    </source>
</evidence>
<dbReference type="PROSITE" id="PS50188">
    <property type="entry name" value="B302_SPRY"/>
    <property type="match status" value="1"/>
</dbReference>
<dbReference type="InterPro" id="IPR013320">
    <property type="entry name" value="ConA-like_dom_sf"/>
</dbReference>
<evidence type="ECO:0000256" key="2">
    <source>
        <dbReference type="ARBA" id="ARBA00022723"/>
    </source>
</evidence>
<dbReference type="InterPro" id="IPR003877">
    <property type="entry name" value="SPRY_dom"/>
</dbReference>
<dbReference type="GO" id="GO:0008270">
    <property type="term" value="F:zinc ion binding"/>
    <property type="evidence" value="ECO:0007669"/>
    <property type="project" value="UniProtKB-KW"/>
</dbReference>
<dbReference type="InterPro" id="IPR013083">
    <property type="entry name" value="Znf_RING/FYVE/PHD"/>
</dbReference>
<dbReference type="PANTHER" id="PTHR25465">
    <property type="entry name" value="B-BOX DOMAIN CONTAINING"/>
    <property type="match status" value="1"/>
</dbReference>
<dbReference type="Gene3D" id="2.60.120.920">
    <property type="match status" value="1"/>
</dbReference>
<evidence type="ECO:0000313" key="12">
    <source>
        <dbReference type="EMBL" id="CAG6006662.1"/>
    </source>
</evidence>
<gene>
    <name evidence="12" type="ORF">MMEN_LOCUS18669</name>
</gene>
<organism evidence="12 13">
    <name type="scientific">Menidia menidia</name>
    <name type="common">Atlantic silverside</name>
    <dbReference type="NCBI Taxonomy" id="238744"/>
    <lineage>
        <taxon>Eukaryota</taxon>
        <taxon>Metazoa</taxon>
        <taxon>Chordata</taxon>
        <taxon>Craniata</taxon>
        <taxon>Vertebrata</taxon>
        <taxon>Euteleostomi</taxon>
        <taxon>Actinopterygii</taxon>
        <taxon>Neopterygii</taxon>
        <taxon>Teleostei</taxon>
        <taxon>Neoteleostei</taxon>
        <taxon>Acanthomorphata</taxon>
        <taxon>Ovalentaria</taxon>
        <taxon>Atherinomorphae</taxon>
        <taxon>Atheriniformes</taxon>
        <taxon>Atherinopsidae</taxon>
        <taxon>Menidiinae</taxon>
        <taxon>Menidia</taxon>
    </lineage>
</organism>
<proteinExistence type="predicted"/>
<dbReference type="AlphaFoldDB" id="A0A8S4BIH0"/>
<dbReference type="Proteomes" id="UP000677803">
    <property type="component" value="Unassembled WGS sequence"/>
</dbReference>
<keyword evidence="3 6" id="KW-0863">Zinc-finger</keyword>
<dbReference type="SUPFAM" id="SSF49899">
    <property type="entry name" value="Concanavalin A-like lectins/glucanases"/>
    <property type="match status" value="1"/>
</dbReference>
<dbReference type="PROSITE" id="PS50089">
    <property type="entry name" value="ZF_RING_2"/>
    <property type="match status" value="1"/>
</dbReference>
<evidence type="ECO:0000256" key="5">
    <source>
        <dbReference type="ARBA" id="ARBA00022859"/>
    </source>
</evidence>
<evidence type="ECO:0000259" key="9">
    <source>
        <dbReference type="PROSITE" id="PS50089"/>
    </source>
</evidence>
<keyword evidence="5" id="KW-0391">Immunity</keyword>
<dbReference type="Pfam" id="PF00622">
    <property type="entry name" value="SPRY"/>
    <property type="match status" value="1"/>
</dbReference>
<evidence type="ECO:0000256" key="4">
    <source>
        <dbReference type="ARBA" id="ARBA00022833"/>
    </source>
</evidence>
<dbReference type="InterPro" id="IPR058030">
    <property type="entry name" value="TRIM8/14/16/25/29/45/65_CC"/>
</dbReference>
<dbReference type="SMART" id="SM00184">
    <property type="entry name" value="RING"/>
    <property type="match status" value="1"/>
</dbReference>
<evidence type="ECO:0000259" key="10">
    <source>
        <dbReference type="PROSITE" id="PS50119"/>
    </source>
</evidence>
<dbReference type="Gene3D" id="3.30.160.60">
    <property type="entry name" value="Classic Zinc Finger"/>
    <property type="match status" value="1"/>
</dbReference>
<feature type="region of interest" description="Disordered" evidence="8">
    <location>
        <begin position="413"/>
        <end position="437"/>
    </location>
</feature>
<dbReference type="InterPro" id="IPR000315">
    <property type="entry name" value="Znf_B-box"/>
</dbReference>
<feature type="domain" description="B box-type" evidence="10">
    <location>
        <begin position="122"/>
        <end position="162"/>
    </location>
</feature>
<dbReference type="Pfam" id="PF15227">
    <property type="entry name" value="zf-C3HC4_4"/>
    <property type="match status" value="1"/>
</dbReference>
<dbReference type="SUPFAM" id="SSF57850">
    <property type="entry name" value="RING/U-box"/>
    <property type="match status" value="1"/>
</dbReference>
<dbReference type="SUPFAM" id="SSF57845">
    <property type="entry name" value="B-box zinc-binding domain"/>
    <property type="match status" value="1"/>
</dbReference>
<evidence type="ECO:0000256" key="3">
    <source>
        <dbReference type="ARBA" id="ARBA00022771"/>
    </source>
</evidence>
<dbReference type="OrthoDB" id="6270329at2759"/>
<protein>
    <submittedName>
        <fullName evidence="12">(Atlantic silverside) hypothetical protein</fullName>
    </submittedName>
</protein>
<dbReference type="Pfam" id="PF00643">
    <property type="entry name" value="zf-B_box"/>
    <property type="match status" value="1"/>
</dbReference>
<accession>A0A8S4BIH0</accession>
<dbReference type="Pfam" id="PF25600">
    <property type="entry name" value="TRIM_CC"/>
    <property type="match status" value="1"/>
</dbReference>
<dbReference type="EMBL" id="CAJRST010037777">
    <property type="protein sequence ID" value="CAG6006662.1"/>
    <property type="molecule type" value="Genomic_DNA"/>
</dbReference>
<comment type="caution">
    <text evidence="12">The sequence shown here is derived from an EMBL/GenBank/DDBJ whole genome shotgun (WGS) entry which is preliminary data.</text>
</comment>
<reference evidence="12" key="1">
    <citation type="submission" date="2021-05" db="EMBL/GenBank/DDBJ databases">
        <authorList>
            <person name="Tigano A."/>
        </authorList>
    </citation>
    <scope>NUCLEOTIDE SEQUENCE</scope>
</reference>
<dbReference type="InterPro" id="IPR003879">
    <property type="entry name" value="Butyrophylin_SPRY"/>
</dbReference>
<dbReference type="PROSITE" id="PS00518">
    <property type="entry name" value="ZF_RING_1"/>
    <property type="match status" value="1"/>
</dbReference>
<evidence type="ECO:0000256" key="7">
    <source>
        <dbReference type="SAM" id="Coils"/>
    </source>
</evidence>
<dbReference type="SMART" id="SM00336">
    <property type="entry name" value="BBOX"/>
    <property type="match status" value="1"/>
</dbReference>
<feature type="domain" description="B30.2/SPRY" evidence="11">
    <location>
        <begin position="376"/>
        <end position="567"/>
    </location>
</feature>
<dbReference type="InterPro" id="IPR043136">
    <property type="entry name" value="B30.2/SPRY_sf"/>
</dbReference>